<name>A0A8E2EYA8_9PEZI</name>
<proteinExistence type="inferred from homology"/>
<evidence type="ECO:0000256" key="3">
    <source>
        <dbReference type="ARBA" id="ARBA00022827"/>
    </source>
</evidence>
<evidence type="ECO:0000256" key="4">
    <source>
        <dbReference type="ARBA" id="ARBA00023002"/>
    </source>
</evidence>
<dbReference type="OrthoDB" id="2151789at2759"/>
<dbReference type="InterPro" id="IPR012951">
    <property type="entry name" value="BBE"/>
</dbReference>
<dbReference type="Pfam" id="PF01565">
    <property type="entry name" value="FAD_binding_4"/>
    <property type="match status" value="1"/>
</dbReference>
<reference evidence="7 8" key="1">
    <citation type="journal article" date="2016" name="Nat. Commun.">
        <title>Ectomycorrhizal ecology is imprinted in the genome of the dominant symbiotic fungus Cenococcum geophilum.</title>
        <authorList>
            <consortium name="DOE Joint Genome Institute"/>
            <person name="Peter M."/>
            <person name="Kohler A."/>
            <person name="Ohm R.A."/>
            <person name="Kuo A."/>
            <person name="Krutzmann J."/>
            <person name="Morin E."/>
            <person name="Arend M."/>
            <person name="Barry K.W."/>
            <person name="Binder M."/>
            <person name="Choi C."/>
            <person name="Clum A."/>
            <person name="Copeland A."/>
            <person name="Grisel N."/>
            <person name="Haridas S."/>
            <person name="Kipfer T."/>
            <person name="LaButti K."/>
            <person name="Lindquist E."/>
            <person name="Lipzen A."/>
            <person name="Maire R."/>
            <person name="Meier B."/>
            <person name="Mihaltcheva S."/>
            <person name="Molinier V."/>
            <person name="Murat C."/>
            <person name="Poggeler S."/>
            <person name="Quandt C.A."/>
            <person name="Sperisen C."/>
            <person name="Tritt A."/>
            <person name="Tisserant E."/>
            <person name="Crous P.W."/>
            <person name="Henrissat B."/>
            <person name="Nehls U."/>
            <person name="Egli S."/>
            <person name="Spatafora J.W."/>
            <person name="Grigoriev I.V."/>
            <person name="Martin F.M."/>
        </authorList>
    </citation>
    <scope>NUCLEOTIDE SEQUENCE [LARGE SCALE GENOMIC DNA]</scope>
    <source>
        <strain evidence="7 8">CBS 207.34</strain>
    </source>
</reference>
<feature type="signal peptide" evidence="5">
    <location>
        <begin position="1"/>
        <end position="21"/>
    </location>
</feature>
<sequence>MWYQLNLGATVLLSLGGCFNAEYIEPTEFDPQQALVDQGINFEGYLDERQQLLSNNNTCISACSKLSLIFESQVTHQGSPEHELWTDQFWSQQQSAVKPSCIFQPKTAFDISAVVLVSRWSKCPFAVKSGGHAAFAGASNADGGITIDLSAMNAIELTPDQKVAKIGPGNIWYTVYSTLEKVGLTVVGGRVADIGVGGLTLGGGISFFSGAYGWACDNVVNYEVVVASGEILNVNYTSYPDLYWALRGGGNNFGIVTRFDMETYPQGELWAGSRTYDLKNHSQALINAFVNFGNNPDDLATTWVAFVHYQGDYLVSTSLVYHQPIIDPPIFDEFKAIPSLADSTKIRSLSDMTMEVNATSPKHMREMYWTHTFKLDARLANFIVKTFLEEIEPVKNTVGYLPAPVLQAITKTALSHMAKNGGNSLPITAEEGPYMNLIFATMWMNEEEDEAIIGTTARVMQKVVAKAKEWNVYNEYIYMNYASQYQDVLHSYGEENYDRLVNVATKYDPERIFQELQPGYFKFGGAPTKNTPGL</sequence>
<evidence type="ECO:0000256" key="2">
    <source>
        <dbReference type="ARBA" id="ARBA00022630"/>
    </source>
</evidence>
<dbReference type="InterPro" id="IPR050416">
    <property type="entry name" value="FAD-linked_Oxidoreductase"/>
</dbReference>
<dbReference type="InterPro" id="IPR016169">
    <property type="entry name" value="FAD-bd_PCMH_sub2"/>
</dbReference>
<dbReference type="InterPro" id="IPR036318">
    <property type="entry name" value="FAD-bd_PCMH-like_sf"/>
</dbReference>
<gene>
    <name evidence="7" type="ORF">AOQ84DRAFT_342799</name>
</gene>
<keyword evidence="2" id="KW-0285">Flavoprotein</keyword>
<organism evidence="7 8">
    <name type="scientific">Glonium stellatum</name>
    <dbReference type="NCBI Taxonomy" id="574774"/>
    <lineage>
        <taxon>Eukaryota</taxon>
        <taxon>Fungi</taxon>
        <taxon>Dikarya</taxon>
        <taxon>Ascomycota</taxon>
        <taxon>Pezizomycotina</taxon>
        <taxon>Dothideomycetes</taxon>
        <taxon>Pleosporomycetidae</taxon>
        <taxon>Gloniales</taxon>
        <taxon>Gloniaceae</taxon>
        <taxon>Glonium</taxon>
    </lineage>
</organism>
<evidence type="ECO:0000256" key="5">
    <source>
        <dbReference type="SAM" id="SignalP"/>
    </source>
</evidence>
<evidence type="ECO:0000259" key="6">
    <source>
        <dbReference type="PROSITE" id="PS51387"/>
    </source>
</evidence>
<evidence type="ECO:0000256" key="1">
    <source>
        <dbReference type="ARBA" id="ARBA00005466"/>
    </source>
</evidence>
<evidence type="ECO:0000313" key="8">
    <source>
        <dbReference type="Proteomes" id="UP000250140"/>
    </source>
</evidence>
<dbReference type="Proteomes" id="UP000250140">
    <property type="component" value="Unassembled WGS sequence"/>
</dbReference>
<feature type="domain" description="FAD-binding PCMH-type" evidence="6">
    <location>
        <begin position="95"/>
        <end position="266"/>
    </location>
</feature>
<dbReference type="GO" id="GO:0016491">
    <property type="term" value="F:oxidoreductase activity"/>
    <property type="evidence" value="ECO:0007669"/>
    <property type="project" value="UniProtKB-KW"/>
</dbReference>
<dbReference type="PANTHER" id="PTHR42973:SF34">
    <property type="entry name" value="FAD BINDING DOMAIN PROTEIN (AFU_ORTHOLOGUE AFUA_3G02770)"/>
    <property type="match status" value="1"/>
</dbReference>
<dbReference type="Gene3D" id="3.30.465.10">
    <property type="match status" value="2"/>
</dbReference>
<feature type="chain" id="PRO_5034475989" evidence="5">
    <location>
        <begin position="22"/>
        <end position="534"/>
    </location>
</feature>
<evidence type="ECO:0000313" key="7">
    <source>
        <dbReference type="EMBL" id="OCL06761.1"/>
    </source>
</evidence>
<dbReference type="SUPFAM" id="SSF56176">
    <property type="entry name" value="FAD-binding/transporter-associated domain-like"/>
    <property type="match status" value="1"/>
</dbReference>
<comment type="similarity">
    <text evidence="1">Belongs to the oxygen-dependent FAD-linked oxidoreductase family.</text>
</comment>
<protein>
    <submittedName>
        <fullName evidence="7">FAD binding domain-containing protein</fullName>
    </submittedName>
</protein>
<dbReference type="InterPro" id="IPR016166">
    <property type="entry name" value="FAD-bd_PCMH"/>
</dbReference>
<dbReference type="Pfam" id="PF08031">
    <property type="entry name" value="BBE"/>
    <property type="match status" value="1"/>
</dbReference>
<keyword evidence="3" id="KW-0274">FAD</keyword>
<dbReference type="EMBL" id="KV749979">
    <property type="protein sequence ID" value="OCL06761.1"/>
    <property type="molecule type" value="Genomic_DNA"/>
</dbReference>
<dbReference type="AlphaFoldDB" id="A0A8E2EYA8"/>
<keyword evidence="8" id="KW-1185">Reference proteome</keyword>
<dbReference type="PROSITE" id="PS51387">
    <property type="entry name" value="FAD_PCMH"/>
    <property type="match status" value="1"/>
</dbReference>
<dbReference type="PANTHER" id="PTHR42973">
    <property type="entry name" value="BINDING OXIDOREDUCTASE, PUTATIVE (AFU_ORTHOLOGUE AFUA_1G17690)-RELATED"/>
    <property type="match status" value="1"/>
</dbReference>
<dbReference type="GO" id="GO:0071949">
    <property type="term" value="F:FAD binding"/>
    <property type="evidence" value="ECO:0007669"/>
    <property type="project" value="InterPro"/>
</dbReference>
<keyword evidence="4" id="KW-0560">Oxidoreductase</keyword>
<dbReference type="InterPro" id="IPR006094">
    <property type="entry name" value="Oxid_FAD_bind_N"/>
</dbReference>
<accession>A0A8E2EYA8</accession>
<keyword evidence="5" id="KW-0732">Signal</keyword>